<protein>
    <submittedName>
        <fullName evidence="1">Uncharacterized protein</fullName>
    </submittedName>
</protein>
<comment type="caution">
    <text evidence="1">The sequence shown here is derived from an EMBL/GenBank/DDBJ whole genome shotgun (WGS) entry which is preliminary data.</text>
</comment>
<dbReference type="Proteomes" id="UP000197768">
    <property type="component" value="Unassembled WGS sequence"/>
</dbReference>
<accession>A0A246GJP0</accession>
<dbReference type="RefSeq" id="WP_088391594.1">
    <property type="nucleotide sequence ID" value="NZ_MTCZ01000030.1"/>
</dbReference>
<evidence type="ECO:0000313" key="2">
    <source>
        <dbReference type="Proteomes" id="UP000197768"/>
    </source>
</evidence>
<name>A0A246GJP0_9FLAO</name>
<organism evidence="1 2">
    <name type="scientific">Flavobacterium davisii</name>
    <dbReference type="NCBI Taxonomy" id="2906077"/>
    <lineage>
        <taxon>Bacteria</taxon>
        <taxon>Pseudomonadati</taxon>
        <taxon>Bacteroidota</taxon>
        <taxon>Flavobacteriia</taxon>
        <taxon>Flavobacteriales</taxon>
        <taxon>Flavobacteriaceae</taxon>
        <taxon>Flavobacterium</taxon>
    </lineage>
</organism>
<dbReference type="AlphaFoldDB" id="A0A246GJP0"/>
<sequence length="133" mass="16077">MEIDDVFLNHLNEFINSREQIYFTNQTKICYFVVERIYKRVLNNYYFGGVKIDFNENIIIDGNHRFIAYSLAGCEFEKIPTIKNFCDTPPYKEFKNITVDITNDWDLNNPKTKKYCDDKFLEDETDEKKYKRH</sequence>
<proteinExistence type="predicted"/>
<reference evidence="1 2" key="1">
    <citation type="journal article" date="2017" name="Infect. Genet. Evol.">
        <title>Comparative genome analysis of fish pathogen Flavobacterium columnare reveals extensive sequence diversity within the species.</title>
        <authorList>
            <person name="Kayansamruaj P."/>
            <person name="Dong H.T."/>
            <person name="Hirono I."/>
            <person name="Kondo H."/>
            <person name="Senapin S."/>
            <person name="Rodkhum C."/>
        </authorList>
    </citation>
    <scope>NUCLEOTIDE SEQUENCE [LARGE SCALE GENOMIC DNA]</scope>
    <source>
        <strain evidence="1 2">1215</strain>
    </source>
</reference>
<dbReference type="EMBL" id="MTCZ01000030">
    <property type="protein sequence ID" value="OWP84517.1"/>
    <property type="molecule type" value="Genomic_DNA"/>
</dbReference>
<evidence type="ECO:0000313" key="1">
    <source>
        <dbReference type="EMBL" id="OWP84517.1"/>
    </source>
</evidence>
<gene>
    <name evidence="1" type="ORF">BWK59_04885</name>
</gene>